<dbReference type="InterPro" id="IPR027417">
    <property type="entry name" value="P-loop_NTPase"/>
</dbReference>
<dbReference type="PANTHER" id="PTHR37937">
    <property type="entry name" value="CONJUGATIVE TRANSFER: DNA TRANSPORT"/>
    <property type="match status" value="1"/>
</dbReference>
<dbReference type="OrthoDB" id="1957948at2"/>
<evidence type="ECO:0000259" key="9">
    <source>
        <dbReference type="Pfam" id="PF12696"/>
    </source>
</evidence>
<dbReference type="PANTHER" id="PTHR37937:SF1">
    <property type="entry name" value="CONJUGATIVE TRANSFER: DNA TRANSPORT"/>
    <property type="match status" value="1"/>
</dbReference>
<feature type="compositionally biased region" description="Basic and acidic residues" evidence="7">
    <location>
        <begin position="859"/>
        <end position="869"/>
    </location>
</feature>
<evidence type="ECO:0000256" key="6">
    <source>
        <dbReference type="SAM" id="Coils"/>
    </source>
</evidence>
<evidence type="ECO:0000256" key="5">
    <source>
        <dbReference type="ARBA" id="ARBA00023136"/>
    </source>
</evidence>
<evidence type="ECO:0000256" key="2">
    <source>
        <dbReference type="ARBA" id="ARBA00022475"/>
    </source>
</evidence>
<dbReference type="Pfam" id="PF12696">
    <property type="entry name" value="TraG-D_C"/>
    <property type="match status" value="1"/>
</dbReference>
<feature type="region of interest" description="Disordered" evidence="7">
    <location>
        <begin position="819"/>
        <end position="911"/>
    </location>
</feature>
<geneLocation type="plasmid" evidence="10 11">
    <name>unnamed1</name>
</geneLocation>
<dbReference type="RefSeq" id="WP_077591206.1">
    <property type="nucleotide sequence ID" value="NZ_CP019641.1"/>
</dbReference>
<dbReference type="InterPro" id="IPR051539">
    <property type="entry name" value="T4SS-coupling_protein"/>
</dbReference>
<keyword evidence="5 8" id="KW-0472">Membrane</keyword>
<evidence type="ECO:0000256" key="3">
    <source>
        <dbReference type="ARBA" id="ARBA00022692"/>
    </source>
</evidence>
<keyword evidence="3 8" id="KW-0812">Transmembrane</keyword>
<keyword evidence="6" id="KW-0175">Coiled coil</keyword>
<organism evidence="10 11">
    <name type="scientific">Planococcus lenghuensis</name>
    <dbReference type="NCBI Taxonomy" id="2213202"/>
    <lineage>
        <taxon>Bacteria</taxon>
        <taxon>Bacillati</taxon>
        <taxon>Bacillota</taxon>
        <taxon>Bacilli</taxon>
        <taxon>Bacillales</taxon>
        <taxon>Caryophanaceae</taxon>
        <taxon>Planococcus</taxon>
    </lineage>
</organism>
<dbReference type="EMBL" id="CP019641">
    <property type="protein sequence ID" value="AQQ55347.1"/>
    <property type="molecule type" value="Genomic_DNA"/>
</dbReference>
<dbReference type="Gene3D" id="3.40.50.300">
    <property type="entry name" value="P-loop containing nucleotide triphosphate hydrolases"/>
    <property type="match status" value="1"/>
</dbReference>
<dbReference type="KEGG" id="pmar:B0X71_19430"/>
<dbReference type="CDD" id="cd01127">
    <property type="entry name" value="TrwB_TraG_TraD_VirD4"/>
    <property type="match status" value="1"/>
</dbReference>
<evidence type="ECO:0000313" key="11">
    <source>
        <dbReference type="Proteomes" id="UP000188184"/>
    </source>
</evidence>
<protein>
    <recommendedName>
        <fullName evidence="9">TraD/TraG TraM recognition site domain-containing protein</fullName>
    </recommendedName>
</protein>
<keyword evidence="2" id="KW-1003">Cell membrane</keyword>
<dbReference type="InterPro" id="IPR032689">
    <property type="entry name" value="TraG-D_C"/>
</dbReference>
<evidence type="ECO:0000256" key="7">
    <source>
        <dbReference type="SAM" id="MobiDB-lite"/>
    </source>
</evidence>
<reference evidence="10 11" key="1">
    <citation type="submission" date="2017-02" db="EMBL/GenBank/DDBJ databases">
        <title>The complete genomic sequence of a novel cold adapted crude oil-degrading bacterium Planococcus qaidamina Y42.</title>
        <authorList>
            <person name="Yang R."/>
        </authorList>
    </citation>
    <scope>NUCLEOTIDE SEQUENCE [LARGE SCALE GENOMIC DNA]</scope>
    <source>
        <strain evidence="10 11">Y42</strain>
        <plasmid evidence="10 11">unnamed1</plasmid>
    </source>
</reference>
<feature type="coiled-coil region" evidence="6">
    <location>
        <begin position="741"/>
        <end position="768"/>
    </location>
</feature>
<dbReference type="AlphaFoldDB" id="A0A1Q2L5H3"/>
<dbReference type="GO" id="GO:0005886">
    <property type="term" value="C:plasma membrane"/>
    <property type="evidence" value="ECO:0007669"/>
    <property type="project" value="UniProtKB-SubCell"/>
</dbReference>
<feature type="domain" description="TraD/TraG TraM recognition site" evidence="9">
    <location>
        <begin position="556"/>
        <end position="673"/>
    </location>
</feature>
<accession>A0A1Q2L5H3</accession>
<sequence>MKKFIAKLKEFTNAHKHRLPLLSVNIGFLVILAFSITFWLNLYQLFSAASFGKGNELLDQLLGSDYSLSPFFTLIFAFIAFRIFDVATRVNFYKKKWPRLLSFQMVMIGIVGAACNSAVGTVYYMVVPFLEEKVASIGVPTSYIAVFATEQSGMLSFSLMGIPVIAFAFLGLFLKNEYMNHELELKEAFFEQEMKSRWHQPFTDLQKTGDKWPDIKLGRDLKTKEMVTLPGFDRALNTVIVGGIGTGKTAALGLPITNQDLHHMADFINNYPKLRERPDFRNKNVFGRHLNGISVIEPSNDLCQKVLQLAKAHGIPDELITYINPLDQNTHKINPMRGPVDKVAEVFTQVIAGLNNSQAAGNFFFEQSQRNHLKQHIYLLKLHDPEKNVTLDMLLDMYKNPNLVHKMHVQLKKSLPSNIDDIEDNEERIHWKIIKGVDEWFDLTILPQRERSGPGMKDVYTPNGEQQFYDAKAEYVQGLRNILDDLGANRLVRRVLFGDSHFDFDEHLAKGGVLLVNTAKGELVELANVLGKIVLMNLQAATFRREPDISPFHSIIVDESPDYFYEGFREFPVQSRKYKVMLTPIMQTISQLADKYGEFYMNTLIAGLRNRMVYADVPPYDAKYFSELFGESLRFEEGQSEMSVSPLQQDPVARGGSSYTRVREQTMTAGDIMFQKAFVAAVKLVVNNETQPVRQISANFVPAEEFETATVQVDPEALDVLLKDRKAGEIIINAPKPLPLIVDGENQLLDMEEDKKREEEELLNTNNQLPIMPVENTSHLYAPSDPYPRGKENESKFFIDQRVGEQAPAASFVEVELQEMSERHQKEQASPAQRAEGDPLPPQEPKLANEEVAAVIEAEPVKAHPEKFPTAKKSFMETFSKPYVPGESEAVRAEDAHYEESRPSLEEKKLFDEMIQEVNGKEQDKK</sequence>
<evidence type="ECO:0000256" key="4">
    <source>
        <dbReference type="ARBA" id="ARBA00022989"/>
    </source>
</evidence>
<comment type="subcellular location">
    <subcellularLocation>
        <location evidence="1">Cell membrane</location>
        <topology evidence="1">Multi-pass membrane protein</topology>
    </subcellularLocation>
</comment>
<dbReference type="SUPFAM" id="SSF52540">
    <property type="entry name" value="P-loop containing nucleoside triphosphate hydrolases"/>
    <property type="match status" value="1"/>
</dbReference>
<keyword evidence="11" id="KW-1185">Reference proteome</keyword>
<feature type="transmembrane region" description="Helical" evidence="8">
    <location>
        <begin position="66"/>
        <end position="84"/>
    </location>
</feature>
<gene>
    <name evidence="10" type="ORF">B0X71_19430</name>
</gene>
<keyword evidence="10" id="KW-0614">Plasmid</keyword>
<feature type="transmembrane region" description="Helical" evidence="8">
    <location>
        <begin position="21"/>
        <end position="46"/>
    </location>
</feature>
<evidence type="ECO:0000256" key="1">
    <source>
        <dbReference type="ARBA" id="ARBA00004651"/>
    </source>
</evidence>
<feature type="compositionally biased region" description="Basic and acidic residues" evidence="7">
    <location>
        <begin position="889"/>
        <end position="911"/>
    </location>
</feature>
<dbReference type="Proteomes" id="UP000188184">
    <property type="component" value="Plasmid unnamed1"/>
</dbReference>
<feature type="transmembrane region" description="Helical" evidence="8">
    <location>
        <begin position="154"/>
        <end position="174"/>
    </location>
</feature>
<evidence type="ECO:0000256" key="8">
    <source>
        <dbReference type="SAM" id="Phobius"/>
    </source>
</evidence>
<keyword evidence="4 8" id="KW-1133">Transmembrane helix</keyword>
<evidence type="ECO:0000313" key="10">
    <source>
        <dbReference type="EMBL" id="AQQ55347.1"/>
    </source>
</evidence>
<proteinExistence type="predicted"/>
<feature type="transmembrane region" description="Helical" evidence="8">
    <location>
        <begin position="105"/>
        <end position="126"/>
    </location>
</feature>
<name>A0A1Q2L5H3_9BACL</name>